<feature type="transmembrane region" description="Helical" evidence="10">
    <location>
        <begin position="350"/>
        <end position="367"/>
    </location>
</feature>
<evidence type="ECO:0000256" key="7">
    <source>
        <dbReference type="ARBA" id="ARBA00023136"/>
    </source>
</evidence>
<dbReference type="PANTHER" id="PTHR13285">
    <property type="entry name" value="ACYLTRANSFERASE"/>
    <property type="match status" value="1"/>
</dbReference>
<evidence type="ECO:0000256" key="1">
    <source>
        <dbReference type="ARBA" id="ARBA00004651"/>
    </source>
</evidence>
<comment type="subcellular location">
    <subcellularLocation>
        <location evidence="1">Cell membrane</location>
        <topology evidence="1">Multi-pass membrane protein</topology>
    </subcellularLocation>
</comment>
<dbReference type="PIRSF" id="PIRSF500217">
    <property type="entry name" value="AlgI"/>
    <property type="match status" value="1"/>
</dbReference>
<protein>
    <submittedName>
        <fullName evidence="11">MBOAT family protein</fullName>
    </submittedName>
</protein>
<dbReference type="Proteomes" id="UP000278983">
    <property type="component" value="Unassembled WGS sequence"/>
</dbReference>
<feature type="transmembrane region" description="Helical" evidence="10">
    <location>
        <begin position="20"/>
        <end position="39"/>
    </location>
</feature>
<proteinExistence type="inferred from homology"/>
<dbReference type="InterPro" id="IPR024194">
    <property type="entry name" value="Ac/AlaTfrase_AlgI/DltB"/>
</dbReference>
<evidence type="ECO:0000256" key="5">
    <source>
        <dbReference type="ARBA" id="ARBA00022692"/>
    </source>
</evidence>
<evidence type="ECO:0000256" key="3">
    <source>
        <dbReference type="ARBA" id="ARBA00022475"/>
    </source>
</evidence>
<evidence type="ECO:0000256" key="6">
    <source>
        <dbReference type="ARBA" id="ARBA00022989"/>
    </source>
</evidence>
<reference evidence="11 12" key="1">
    <citation type="submission" date="2018-12" db="EMBL/GenBank/DDBJ databases">
        <title>Genome sequencing of Prevotella sp. KCOM 3155 (= JS262).</title>
        <authorList>
            <person name="Kook J.-K."/>
            <person name="Park S.-N."/>
            <person name="Lim Y.K."/>
        </authorList>
    </citation>
    <scope>NUCLEOTIDE SEQUENCE [LARGE SCALE GENOMIC DNA]</scope>
    <source>
        <strain evidence="11 12">KCOM 3155</strain>
    </source>
</reference>
<dbReference type="Pfam" id="PF03062">
    <property type="entry name" value="MBOAT"/>
    <property type="match status" value="1"/>
</dbReference>
<feature type="transmembrane region" description="Helical" evidence="10">
    <location>
        <begin position="458"/>
        <end position="482"/>
    </location>
</feature>
<keyword evidence="5 10" id="KW-0812">Transmembrane</keyword>
<dbReference type="InterPro" id="IPR028362">
    <property type="entry name" value="AlgI"/>
</dbReference>
<keyword evidence="3 9" id="KW-1003">Cell membrane</keyword>
<feature type="transmembrane region" description="Helical" evidence="10">
    <location>
        <begin position="209"/>
        <end position="232"/>
    </location>
</feature>
<evidence type="ECO:0000256" key="4">
    <source>
        <dbReference type="ARBA" id="ARBA00022679"/>
    </source>
</evidence>
<dbReference type="OrthoDB" id="9805788at2"/>
<dbReference type="InterPro" id="IPR004299">
    <property type="entry name" value="MBOAT_fam"/>
</dbReference>
<feature type="transmembrane region" description="Helical" evidence="10">
    <location>
        <begin position="170"/>
        <end position="189"/>
    </location>
</feature>
<gene>
    <name evidence="11" type="ORF">EHV08_06435</name>
</gene>
<keyword evidence="8 9" id="KW-0012">Acyltransferase</keyword>
<evidence type="ECO:0000256" key="2">
    <source>
        <dbReference type="ARBA" id="ARBA00010323"/>
    </source>
</evidence>
<evidence type="ECO:0000256" key="10">
    <source>
        <dbReference type="SAM" id="Phobius"/>
    </source>
</evidence>
<comment type="caution">
    <text evidence="11">The sequence shown here is derived from an EMBL/GenBank/DDBJ whole genome shotgun (WGS) entry which is preliminary data.</text>
</comment>
<dbReference type="RefSeq" id="WP_126678588.1">
    <property type="nucleotide sequence ID" value="NZ_RYYU01000001.1"/>
</dbReference>
<evidence type="ECO:0000313" key="11">
    <source>
        <dbReference type="EMBL" id="RUL59430.1"/>
    </source>
</evidence>
<organism evidence="11 12">
    <name type="scientific">Prevotella koreensis</name>
    <dbReference type="NCBI Taxonomy" id="2490854"/>
    <lineage>
        <taxon>Bacteria</taxon>
        <taxon>Pseudomonadati</taxon>
        <taxon>Bacteroidota</taxon>
        <taxon>Bacteroidia</taxon>
        <taxon>Bacteroidales</taxon>
        <taxon>Prevotellaceae</taxon>
        <taxon>Prevotella</taxon>
    </lineage>
</organism>
<feature type="transmembrane region" description="Helical" evidence="10">
    <location>
        <begin position="426"/>
        <end position="446"/>
    </location>
</feature>
<sequence>MTIIDNIAQVLTYDPAQPMIFSSGIFLWLFLGFCFIYMLLQKKLMPRLVFVTMFSYFFYYKSSGIYFFLLAVVTVSDWLIGRMMGKIIEREPDDKRKTRLLVALSVVIDLSLLAYFKYTNFFLGSLSQIIGNNFQPLDIFLPVGISFFTFQSLSYTIDIYRREIRPLDSLLDYAFFVSFFPQLVAGPIVKARDFVPQIRKPLSITRRMFGMGVYLIIIGLFKKAVISDYISINFVERVFDQPEMFSGLEVLLGIYGYALQIYCDFSGYSDMAIGIALLLGFRFPMNFNAPYSSVSVTDFWRRWHISLSTWLKQYLYISLGGNRKGKFKTYLNLTLTMLLGGLWHGASWNFILWGALHGLALSVHKFFSQNIFRHDKRYKSTGIRKIGAIIITFHFVCFCWIFFRSSDLDTSLTIIGQVLTNFHPELLWQVVSGYPWVFGLMAFGFLSHFLPDRWQQHIIVRLSMTNVFVSAALITAVIYIVIQVKSSDIQPFIYFQF</sequence>
<feature type="transmembrane region" description="Helical" evidence="10">
    <location>
        <begin position="268"/>
        <end position="285"/>
    </location>
</feature>
<keyword evidence="12" id="KW-1185">Reference proteome</keyword>
<dbReference type="GO" id="GO:0005886">
    <property type="term" value="C:plasma membrane"/>
    <property type="evidence" value="ECO:0007669"/>
    <property type="project" value="UniProtKB-SubCell"/>
</dbReference>
<evidence type="ECO:0000256" key="9">
    <source>
        <dbReference type="PIRNR" id="PIRNR016636"/>
    </source>
</evidence>
<dbReference type="AlphaFoldDB" id="A0A3S0PCF3"/>
<feature type="transmembrane region" description="Helical" evidence="10">
    <location>
        <begin position="139"/>
        <end position="158"/>
    </location>
</feature>
<dbReference type="PIRSF" id="PIRSF016636">
    <property type="entry name" value="AlgI_DltB"/>
    <property type="match status" value="1"/>
</dbReference>
<comment type="similarity">
    <text evidence="2 9">Belongs to the membrane-bound acyltransferase family.</text>
</comment>
<evidence type="ECO:0000313" key="12">
    <source>
        <dbReference type="Proteomes" id="UP000278983"/>
    </source>
</evidence>
<keyword evidence="4 9" id="KW-0808">Transferase</keyword>
<feature type="transmembrane region" description="Helical" evidence="10">
    <location>
        <begin position="65"/>
        <end position="80"/>
    </location>
</feature>
<feature type="transmembrane region" description="Helical" evidence="10">
    <location>
        <begin position="100"/>
        <end position="119"/>
    </location>
</feature>
<dbReference type="EMBL" id="RYYU01000001">
    <property type="protein sequence ID" value="RUL59430.1"/>
    <property type="molecule type" value="Genomic_DNA"/>
</dbReference>
<dbReference type="InterPro" id="IPR051085">
    <property type="entry name" value="MB_O-acyltransferase"/>
</dbReference>
<dbReference type="PANTHER" id="PTHR13285:SF23">
    <property type="entry name" value="TEICHOIC ACID D-ALANYLTRANSFERASE"/>
    <property type="match status" value="1"/>
</dbReference>
<feature type="transmembrane region" description="Helical" evidence="10">
    <location>
        <begin position="388"/>
        <end position="406"/>
    </location>
</feature>
<keyword evidence="6 10" id="KW-1133">Transmembrane helix</keyword>
<dbReference type="GO" id="GO:0042121">
    <property type="term" value="P:alginic acid biosynthetic process"/>
    <property type="evidence" value="ECO:0007669"/>
    <property type="project" value="InterPro"/>
</dbReference>
<name>A0A3S0PCF3_9BACT</name>
<evidence type="ECO:0000256" key="8">
    <source>
        <dbReference type="ARBA" id="ARBA00023315"/>
    </source>
</evidence>
<accession>A0A3S0PCF3</accession>
<dbReference type="GO" id="GO:0016746">
    <property type="term" value="F:acyltransferase activity"/>
    <property type="evidence" value="ECO:0007669"/>
    <property type="project" value="UniProtKB-KW"/>
</dbReference>
<keyword evidence="7 9" id="KW-0472">Membrane</keyword>